<evidence type="ECO:0000313" key="2">
    <source>
        <dbReference type="Proteomes" id="UP000499080"/>
    </source>
</evidence>
<organism evidence="1 2">
    <name type="scientific">Araneus ventricosus</name>
    <name type="common">Orbweaver spider</name>
    <name type="synonym">Epeira ventricosa</name>
    <dbReference type="NCBI Taxonomy" id="182803"/>
    <lineage>
        <taxon>Eukaryota</taxon>
        <taxon>Metazoa</taxon>
        <taxon>Ecdysozoa</taxon>
        <taxon>Arthropoda</taxon>
        <taxon>Chelicerata</taxon>
        <taxon>Arachnida</taxon>
        <taxon>Araneae</taxon>
        <taxon>Araneomorphae</taxon>
        <taxon>Entelegynae</taxon>
        <taxon>Araneoidea</taxon>
        <taxon>Araneidae</taxon>
        <taxon>Araneus</taxon>
    </lineage>
</organism>
<protein>
    <submittedName>
        <fullName evidence="1">Uncharacterized protein</fullName>
    </submittedName>
</protein>
<proteinExistence type="predicted"/>
<gene>
    <name evidence="1" type="ORF">AVEN_208584_1</name>
</gene>
<dbReference type="Proteomes" id="UP000499080">
    <property type="component" value="Unassembled WGS sequence"/>
</dbReference>
<evidence type="ECO:0000313" key="1">
    <source>
        <dbReference type="EMBL" id="GBL99614.1"/>
    </source>
</evidence>
<accession>A0A4Y2C8F8</accession>
<comment type="caution">
    <text evidence="1">The sequence shown here is derived from an EMBL/GenBank/DDBJ whole genome shotgun (WGS) entry which is preliminary data.</text>
</comment>
<dbReference type="EMBL" id="BGPR01085487">
    <property type="protein sequence ID" value="GBL99614.1"/>
    <property type="molecule type" value="Genomic_DNA"/>
</dbReference>
<dbReference type="AlphaFoldDB" id="A0A4Y2C8F8"/>
<keyword evidence="2" id="KW-1185">Reference proteome</keyword>
<sequence length="99" mass="11188">MYFVQVRIANKDKFLVFIRAVPALMVHVKRTHVSETFHCEDQSGRASIPTGIFYKKLSGGIKISPILSFNALSILLNNPAKEPKELTNIRETMLEGSKR</sequence>
<name>A0A4Y2C8F8_ARAVE</name>
<reference evidence="1 2" key="1">
    <citation type="journal article" date="2019" name="Sci. Rep.">
        <title>Orb-weaving spider Araneus ventricosus genome elucidates the spidroin gene catalogue.</title>
        <authorList>
            <person name="Kono N."/>
            <person name="Nakamura H."/>
            <person name="Ohtoshi R."/>
            <person name="Moran D.A.P."/>
            <person name="Shinohara A."/>
            <person name="Yoshida Y."/>
            <person name="Fujiwara M."/>
            <person name="Mori M."/>
            <person name="Tomita M."/>
            <person name="Arakawa K."/>
        </authorList>
    </citation>
    <scope>NUCLEOTIDE SEQUENCE [LARGE SCALE GENOMIC DNA]</scope>
</reference>